<accession>A0A160THU7</accession>
<sequence>MEELARHRCHGDDGTTVTVVEYRYVHIGQSQGGTPRRYPGARQMALTTGQAVRYVDAETFEVVGSGELLARIR</sequence>
<proteinExistence type="predicted"/>
<name>A0A160THU7_9ZZZZ</name>
<evidence type="ECO:0000313" key="1">
    <source>
        <dbReference type="EMBL" id="CUS43237.1"/>
    </source>
</evidence>
<protein>
    <submittedName>
        <fullName evidence="1">Uncharacterized protein</fullName>
    </submittedName>
</protein>
<organism evidence="1">
    <name type="scientific">hydrothermal vent metagenome</name>
    <dbReference type="NCBI Taxonomy" id="652676"/>
    <lineage>
        <taxon>unclassified sequences</taxon>
        <taxon>metagenomes</taxon>
        <taxon>ecological metagenomes</taxon>
    </lineage>
</organism>
<gene>
    <name evidence="1" type="ORF">MGWOODY_Smn3591</name>
</gene>
<reference evidence="1" key="1">
    <citation type="submission" date="2015-10" db="EMBL/GenBank/DDBJ databases">
        <authorList>
            <person name="Gilbert D.G."/>
        </authorList>
    </citation>
    <scope>NUCLEOTIDE SEQUENCE</scope>
</reference>
<dbReference type="EMBL" id="CZQE01000021">
    <property type="protein sequence ID" value="CUS43237.1"/>
    <property type="molecule type" value="Genomic_DNA"/>
</dbReference>
<dbReference type="AlphaFoldDB" id="A0A160THU7"/>